<dbReference type="GO" id="GO:0019146">
    <property type="term" value="F:arabinose-5-phosphate isomerase activity"/>
    <property type="evidence" value="ECO:0007669"/>
    <property type="project" value="UniProtKB-EC"/>
</dbReference>
<dbReference type="CDD" id="cd05014">
    <property type="entry name" value="SIS_Kpsf"/>
    <property type="match status" value="1"/>
</dbReference>
<keyword evidence="9" id="KW-0413">Isomerase</keyword>
<sequence>MKPEGQIVAQPAPGAMPAVDLLARGRRVIQTEAEALDGLARTLDARFADAVNLLLATKSRVVVSGMGKSGHVGRKLAATLAATGTPAFFVHPAEAAHGDLGMLTPDDLLLVLSNSGNTPELRPILAHAARLGCPLIGISAQADSILLRSADIGLVLPPAREACPAHVAPTTSSTLMLALGDALAIATMAARGTTHAQLRQLHPGGAIGTSLATVADIMHRGDAVPLVPMAMPMRDVLLEMTEKSLGIAGVVDRAGRLVGAISDGDLRRHVHGLLTSCAEDVMTHAPRTVRADARAADALAVMRQANVTALFVVEGAGAPLPVGVVRMADCATLAAGPAPESAAAVPPPPRNPQALFAWDRPAQAASA</sequence>
<evidence type="ECO:0000256" key="3">
    <source>
        <dbReference type="ARBA" id="ARBA00023122"/>
    </source>
</evidence>
<dbReference type="InterPro" id="IPR035474">
    <property type="entry name" value="SIS_Kpsf"/>
</dbReference>
<dbReference type="InterPro" id="IPR000644">
    <property type="entry name" value="CBS_dom"/>
</dbReference>
<dbReference type="EC" id="5.3.1.13" evidence="9"/>
<proteinExistence type="inferred from homology"/>
<dbReference type="Gene3D" id="3.10.580.10">
    <property type="entry name" value="CBS-domain"/>
    <property type="match status" value="1"/>
</dbReference>
<comment type="similarity">
    <text evidence="1 4">Belongs to the SIS family. GutQ/KpsF subfamily.</text>
</comment>
<feature type="domain" description="CBS" evidence="7">
    <location>
        <begin position="282"/>
        <end position="340"/>
    </location>
</feature>
<evidence type="ECO:0000256" key="4">
    <source>
        <dbReference type="PIRNR" id="PIRNR004692"/>
    </source>
</evidence>
<dbReference type="SMART" id="SM00116">
    <property type="entry name" value="CBS"/>
    <property type="match status" value="2"/>
</dbReference>
<evidence type="ECO:0000256" key="5">
    <source>
        <dbReference type="PROSITE-ProRule" id="PRU00703"/>
    </source>
</evidence>
<accession>A0ABU1MR55</accession>
<dbReference type="SUPFAM" id="SSF53697">
    <property type="entry name" value="SIS domain"/>
    <property type="match status" value="1"/>
</dbReference>
<evidence type="ECO:0000256" key="6">
    <source>
        <dbReference type="SAM" id="MobiDB-lite"/>
    </source>
</evidence>
<dbReference type="InterPro" id="IPR046342">
    <property type="entry name" value="CBS_dom_sf"/>
</dbReference>
<dbReference type="PANTHER" id="PTHR42745">
    <property type="match status" value="1"/>
</dbReference>
<evidence type="ECO:0000259" key="7">
    <source>
        <dbReference type="PROSITE" id="PS51371"/>
    </source>
</evidence>
<dbReference type="SUPFAM" id="SSF54631">
    <property type="entry name" value="CBS-domain pair"/>
    <property type="match status" value="1"/>
</dbReference>
<evidence type="ECO:0000259" key="8">
    <source>
        <dbReference type="PROSITE" id="PS51464"/>
    </source>
</evidence>
<feature type="domain" description="CBS" evidence="7">
    <location>
        <begin position="218"/>
        <end position="276"/>
    </location>
</feature>
<dbReference type="RefSeq" id="WP_309806173.1">
    <property type="nucleotide sequence ID" value="NZ_JAVDRD010000011.1"/>
</dbReference>
<organism evidence="9 10">
    <name type="scientific">Novosphingobium capsulatum</name>
    <dbReference type="NCBI Taxonomy" id="13688"/>
    <lineage>
        <taxon>Bacteria</taxon>
        <taxon>Pseudomonadati</taxon>
        <taxon>Pseudomonadota</taxon>
        <taxon>Alphaproteobacteria</taxon>
        <taxon>Sphingomonadales</taxon>
        <taxon>Sphingomonadaceae</taxon>
        <taxon>Novosphingobium</taxon>
    </lineage>
</organism>
<keyword evidence="2" id="KW-0677">Repeat</keyword>
<dbReference type="PIRSF" id="PIRSF004692">
    <property type="entry name" value="KdsD_KpsF"/>
    <property type="match status" value="1"/>
</dbReference>
<evidence type="ECO:0000313" key="9">
    <source>
        <dbReference type="EMBL" id="MDR6512704.1"/>
    </source>
</evidence>
<dbReference type="NCBIfam" id="TIGR00393">
    <property type="entry name" value="kpsF"/>
    <property type="match status" value="1"/>
</dbReference>
<evidence type="ECO:0000256" key="1">
    <source>
        <dbReference type="ARBA" id="ARBA00008165"/>
    </source>
</evidence>
<dbReference type="CDD" id="cd04604">
    <property type="entry name" value="CBS_pair_SIS_assoc"/>
    <property type="match status" value="1"/>
</dbReference>
<keyword evidence="10" id="KW-1185">Reference proteome</keyword>
<dbReference type="Pfam" id="PF01380">
    <property type="entry name" value="SIS"/>
    <property type="match status" value="1"/>
</dbReference>
<dbReference type="Pfam" id="PF00571">
    <property type="entry name" value="CBS"/>
    <property type="match status" value="2"/>
</dbReference>
<dbReference type="EMBL" id="JAVDRD010000011">
    <property type="protein sequence ID" value="MDR6512704.1"/>
    <property type="molecule type" value="Genomic_DNA"/>
</dbReference>
<feature type="region of interest" description="Disordered" evidence="6">
    <location>
        <begin position="338"/>
        <end position="367"/>
    </location>
</feature>
<feature type="domain" description="SIS" evidence="8">
    <location>
        <begin position="50"/>
        <end position="193"/>
    </location>
</feature>
<dbReference type="Gene3D" id="3.40.50.10490">
    <property type="entry name" value="Glucose-6-phosphate isomerase like protein, domain 1"/>
    <property type="match status" value="1"/>
</dbReference>
<evidence type="ECO:0000256" key="2">
    <source>
        <dbReference type="ARBA" id="ARBA00022737"/>
    </source>
</evidence>
<dbReference type="InterPro" id="IPR001347">
    <property type="entry name" value="SIS_dom"/>
</dbReference>
<dbReference type="PROSITE" id="PS51371">
    <property type="entry name" value="CBS"/>
    <property type="match status" value="2"/>
</dbReference>
<dbReference type="PROSITE" id="PS51464">
    <property type="entry name" value="SIS"/>
    <property type="match status" value="1"/>
</dbReference>
<dbReference type="InterPro" id="IPR004800">
    <property type="entry name" value="KdsD/KpsF-type"/>
</dbReference>
<gene>
    <name evidence="9" type="ORF">J2792_003589</name>
</gene>
<dbReference type="PANTHER" id="PTHR42745:SF1">
    <property type="entry name" value="ARABINOSE 5-PHOSPHATE ISOMERASE KDSD"/>
    <property type="match status" value="1"/>
</dbReference>
<keyword evidence="3 5" id="KW-0129">CBS domain</keyword>
<name>A0ABU1MR55_9SPHN</name>
<reference evidence="9 10" key="1">
    <citation type="submission" date="2023-07" db="EMBL/GenBank/DDBJ databases">
        <title>Sorghum-associated microbial communities from plants grown in Nebraska, USA.</title>
        <authorList>
            <person name="Schachtman D."/>
        </authorList>
    </citation>
    <scope>NUCLEOTIDE SEQUENCE [LARGE SCALE GENOMIC DNA]</scope>
    <source>
        <strain evidence="9 10">DS1027</strain>
    </source>
</reference>
<evidence type="ECO:0000313" key="10">
    <source>
        <dbReference type="Proteomes" id="UP001184150"/>
    </source>
</evidence>
<protein>
    <submittedName>
        <fullName evidence="9">Arabinose-5-phosphate isomerase</fullName>
        <ecNumber evidence="9">5.3.1.13</ecNumber>
    </submittedName>
</protein>
<comment type="caution">
    <text evidence="9">The sequence shown here is derived from an EMBL/GenBank/DDBJ whole genome shotgun (WGS) entry which is preliminary data.</text>
</comment>
<dbReference type="InterPro" id="IPR046348">
    <property type="entry name" value="SIS_dom_sf"/>
</dbReference>
<dbReference type="InterPro" id="IPR050986">
    <property type="entry name" value="GutQ/KpsF_isomerases"/>
</dbReference>
<dbReference type="Proteomes" id="UP001184150">
    <property type="component" value="Unassembled WGS sequence"/>
</dbReference>